<evidence type="ECO:0000313" key="7">
    <source>
        <dbReference type="Ensembl" id="ENSNFUP00015019844.1"/>
    </source>
</evidence>
<protein>
    <submittedName>
        <fullName evidence="6">Fetuin-B-like</fullName>
    </submittedName>
    <submittedName>
        <fullName evidence="7">Si:ch211-284e20.8</fullName>
    </submittedName>
</protein>
<dbReference type="InterPro" id="IPR000010">
    <property type="entry name" value="Cystatin_dom"/>
</dbReference>
<dbReference type="InterPro" id="IPR046350">
    <property type="entry name" value="Cystatin_sf"/>
</dbReference>
<keyword evidence="2" id="KW-1015">Disulfide bond</keyword>
<dbReference type="GeneTree" id="ENSGT00950000182930"/>
<dbReference type="OMA" id="NCQFAHR"/>
<keyword evidence="1 4" id="KW-0732">Signal</keyword>
<reference evidence="7" key="1">
    <citation type="submission" date="2014-08" db="EMBL/GenBank/DDBJ databases">
        <authorList>
            <person name="Senf B."/>
            <person name="Petzold A."/>
            <person name="Downie B.R."/>
            <person name="Koch P."/>
            <person name="Platzer M."/>
        </authorList>
    </citation>
    <scope>NUCLEOTIDE SEQUENCE [LARGE SCALE GENOMIC DNA]</scope>
    <source>
        <strain evidence="7">GRZ</strain>
    </source>
</reference>
<dbReference type="InterPro" id="IPR050735">
    <property type="entry name" value="Kininogen_Fetuin_HRG"/>
</dbReference>
<dbReference type="PANTHER" id="PTHR13814:SF17">
    <property type="entry name" value="FETUIN-B PRECURSOR"/>
    <property type="match status" value="1"/>
</dbReference>
<dbReference type="Proteomes" id="UP000694548">
    <property type="component" value="Chromosome sgr17"/>
</dbReference>
<evidence type="ECO:0000313" key="8">
    <source>
        <dbReference type="Proteomes" id="UP000694548"/>
    </source>
</evidence>
<dbReference type="RefSeq" id="XP_015826649.3">
    <property type="nucleotide sequence ID" value="XM_015971163.3"/>
</dbReference>
<evidence type="ECO:0000259" key="5">
    <source>
        <dbReference type="PROSITE" id="PS51530"/>
    </source>
</evidence>
<evidence type="ECO:0000256" key="4">
    <source>
        <dbReference type="SAM" id="SignalP"/>
    </source>
</evidence>
<dbReference type="GO" id="GO:0004869">
    <property type="term" value="F:cysteine-type endopeptidase inhibitor activity"/>
    <property type="evidence" value="ECO:0007669"/>
    <property type="project" value="InterPro"/>
</dbReference>
<dbReference type="AlphaFoldDB" id="A0A8C6LGS3"/>
<reference evidence="6" key="2">
    <citation type="submission" date="2020-03" db="EMBL/GenBank/DDBJ databases">
        <title>Intra-Species Differences in Population Size shape Life History and Genome Evolution.</title>
        <authorList>
            <person name="Willemsen D."/>
            <person name="Cui R."/>
            <person name="Valenzano D.R."/>
        </authorList>
    </citation>
    <scope>NUCLEOTIDE SEQUENCE</scope>
    <source>
        <strain evidence="6">GRZ</strain>
        <tissue evidence="6">Whole</tissue>
    </source>
</reference>
<sequence length="351" mass="38949">MSVFLLVLCLVLLLQEGRTRPDPQGCNNPEVVRVAEEALDQINRDRTVGYVLGLNRLYDVSHSPQQNGGLLYKLTIDVLETKCHLVSRKAWKQCEIRDIGNVPVYGECEASVHVDAQVELKSYSCKLREAPATSVVDVCPDCPTAENLGEPVVKETVNLSLQRFNEESHLDNYFSLDNITKASSQWVAGPSYFVEFTILETVCSKRTDVSELSHCPPMDCQFAHRGFCLGSHVTTEEQFEIQNPVGKKASSFQNRKPVEVKCEIYEPQTAAVEEQAHARTAIGHPEHQHHNHTHLHPHEHMHSLIANATISKPLGVLGTVVFEPASPRSVPSAASCPGLRKHNLGLVSLKL</sequence>
<dbReference type="GeneID" id="107393030"/>
<dbReference type="Ensembl" id="ENSNFUT00015020770.1">
    <property type="protein sequence ID" value="ENSNFUP00015019844.1"/>
    <property type="gene ID" value="ENSNFUG00015009598.1"/>
</dbReference>
<evidence type="ECO:0000256" key="3">
    <source>
        <dbReference type="ARBA" id="ARBA00023180"/>
    </source>
</evidence>
<accession>A0A8C6LGS3</accession>
<dbReference type="Gene3D" id="3.10.450.10">
    <property type="match status" value="2"/>
</dbReference>
<name>A0A8C6LGS3_NOTFU</name>
<feature type="domain" description="Cystatin fetuin-B-type" evidence="5">
    <location>
        <begin position="137"/>
        <end position="263"/>
    </location>
</feature>
<dbReference type="Pfam" id="PF00031">
    <property type="entry name" value="Cystatin"/>
    <property type="match status" value="2"/>
</dbReference>
<feature type="chain" id="PRO_5044681324" evidence="4">
    <location>
        <begin position="20"/>
        <end position="351"/>
    </location>
</feature>
<dbReference type="Proteomes" id="UP000822369">
    <property type="component" value="Chromosome 17"/>
</dbReference>
<keyword evidence="8" id="KW-1185">Reference proteome</keyword>
<dbReference type="KEGG" id="nfu:107393030"/>
<dbReference type="CDD" id="cd00042">
    <property type="entry name" value="CY"/>
    <property type="match status" value="2"/>
</dbReference>
<dbReference type="InterPro" id="IPR025764">
    <property type="entry name" value="Cystatin_Fetuin_B"/>
</dbReference>
<evidence type="ECO:0000256" key="1">
    <source>
        <dbReference type="ARBA" id="ARBA00022729"/>
    </source>
</evidence>
<reference evidence="7" key="3">
    <citation type="submission" date="2025-05" db="UniProtKB">
        <authorList>
            <consortium name="Ensembl"/>
        </authorList>
    </citation>
    <scope>IDENTIFICATION</scope>
</reference>
<proteinExistence type="predicted"/>
<gene>
    <name evidence="7" type="primary">LOC107393030</name>
    <name evidence="6" type="ORF">G4P62_016045</name>
</gene>
<dbReference type="SUPFAM" id="SSF54403">
    <property type="entry name" value="Cystatin/monellin"/>
    <property type="match status" value="2"/>
</dbReference>
<dbReference type="PANTHER" id="PTHR13814">
    <property type="entry name" value="FETUIN"/>
    <property type="match status" value="1"/>
</dbReference>
<dbReference type="PROSITE" id="PS51530">
    <property type="entry name" value="CYSTATIN_FETUIN_B"/>
    <property type="match status" value="1"/>
</dbReference>
<dbReference type="GO" id="GO:0005576">
    <property type="term" value="C:extracellular region"/>
    <property type="evidence" value="ECO:0007669"/>
    <property type="project" value="TreeGrafter"/>
</dbReference>
<dbReference type="SMART" id="SM00043">
    <property type="entry name" value="CY"/>
    <property type="match status" value="2"/>
</dbReference>
<keyword evidence="3" id="KW-0325">Glycoprotein</keyword>
<dbReference type="EMBL" id="JAAVVJ010000017">
    <property type="protein sequence ID" value="KAF7202832.1"/>
    <property type="molecule type" value="Genomic_DNA"/>
</dbReference>
<organism evidence="7 8">
    <name type="scientific">Nothobranchius furzeri</name>
    <name type="common">Turquoise killifish</name>
    <dbReference type="NCBI Taxonomy" id="105023"/>
    <lineage>
        <taxon>Eukaryota</taxon>
        <taxon>Metazoa</taxon>
        <taxon>Chordata</taxon>
        <taxon>Craniata</taxon>
        <taxon>Vertebrata</taxon>
        <taxon>Euteleostomi</taxon>
        <taxon>Actinopterygii</taxon>
        <taxon>Neopterygii</taxon>
        <taxon>Teleostei</taxon>
        <taxon>Neoteleostei</taxon>
        <taxon>Acanthomorphata</taxon>
        <taxon>Ovalentaria</taxon>
        <taxon>Atherinomorphae</taxon>
        <taxon>Cyprinodontiformes</taxon>
        <taxon>Nothobranchiidae</taxon>
        <taxon>Nothobranchius</taxon>
    </lineage>
</organism>
<dbReference type="OrthoDB" id="9941887at2759"/>
<evidence type="ECO:0000313" key="6">
    <source>
        <dbReference type="EMBL" id="KAF7202832.1"/>
    </source>
</evidence>
<feature type="signal peptide" evidence="4">
    <location>
        <begin position="1"/>
        <end position="19"/>
    </location>
</feature>
<evidence type="ECO:0000256" key="2">
    <source>
        <dbReference type="ARBA" id="ARBA00023157"/>
    </source>
</evidence>